<dbReference type="GO" id="GO:0005886">
    <property type="term" value="C:plasma membrane"/>
    <property type="evidence" value="ECO:0007669"/>
    <property type="project" value="TreeGrafter"/>
</dbReference>
<feature type="transmembrane region" description="Helical" evidence="7">
    <location>
        <begin position="12"/>
        <end position="33"/>
    </location>
</feature>
<sequence length="175" mass="18690">MGVHHLLRHKEPVLLFIACAAVGAVSYITVYYIPIYFQFTQGDDAIHSAVRLLPFIFLLITTIPASGAAMSRLGYYKPWYLAGSIIALIPAILMGSLPSFQPRSSPPHTSAKTIYGLEILLGLGAGAYTQDSFAVIQAVIPPPEASNGLTLMLLAQLSGMTLGLSLSGAIFVNRV</sequence>
<dbReference type="PANTHER" id="PTHR23501:SF12">
    <property type="entry name" value="MAJOR FACILITATOR SUPERFAMILY (MFS) PROFILE DOMAIN-CONTAINING PROTEIN-RELATED"/>
    <property type="match status" value="1"/>
</dbReference>
<evidence type="ECO:0000313" key="8">
    <source>
        <dbReference type="EMBL" id="RAL02340.1"/>
    </source>
</evidence>
<evidence type="ECO:0000256" key="3">
    <source>
        <dbReference type="ARBA" id="ARBA00022448"/>
    </source>
</evidence>
<evidence type="ECO:0000256" key="5">
    <source>
        <dbReference type="ARBA" id="ARBA00022989"/>
    </source>
</evidence>
<protein>
    <recommendedName>
        <fullName evidence="10">MFS general substrate transporter</fullName>
    </recommendedName>
</protein>
<evidence type="ECO:0000256" key="2">
    <source>
        <dbReference type="ARBA" id="ARBA00007520"/>
    </source>
</evidence>
<feature type="transmembrane region" description="Helical" evidence="7">
    <location>
        <begin position="151"/>
        <end position="172"/>
    </location>
</feature>
<dbReference type="VEuPathDB" id="FungiDB:BO80DRAFT_443649"/>
<evidence type="ECO:0000256" key="4">
    <source>
        <dbReference type="ARBA" id="ARBA00022692"/>
    </source>
</evidence>
<dbReference type="Proteomes" id="UP000249402">
    <property type="component" value="Unassembled WGS sequence"/>
</dbReference>
<evidence type="ECO:0000256" key="6">
    <source>
        <dbReference type="ARBA" id="ARBA00023136"/>
    </source>
</evidence>
<feature type="transmembrane region" description="Helical" evidence="7">
    <location>
        <begin position="45"/>
        <end position="67"/>
    </location>
</feature>
<keyword evidence="3" id="KW-0813">Transport</keyword>
<accession>A0A395H3Z4</accession>
<evidence type="ECO:0000256" key="7">
    <source>
        <dbReference type="SAM" id="Phobius"/>
    </source>
</evidence>
<evidence type="ECO:0008006" key="10">
    <source>
        <dbReference type="Google" id="ProtNLM"/>
    </source>
</evidence>
<dbReference type="EMBL" id="KZ824431">
    <property type="protein sequence ID" value="RAL02340.1"/>
    <property type="molecule type" value="Genomic_DNA"/>
</dbReference>
<keyword evidence="4 7" id="KW-0812">Transmembrane</keyword>
<name>A0A395H3Z4_9EURO</name>
<proteinExistence type="inferred from homology"/>
<keyword evidence="5 7" id="KW-1133">Transmembrane helix</keyword>
<keyword evidence="9" id="KW-1185">Reference proteome</keyword>
<organism evidence="8 9">
    <name type="scientific">Aspergillus ibericus CBS 121593</name>
    <dbReference type="NCBI Taxonomy" id="1448316"/>
    <lineage>
        <taxon>Eukaryota</taxon>
        <taxon>Fungi</taxon>
        <taxon>Dikarya</taxon>
        <taxon>Ascomycota</taxon>
        <taxon>Pezizomycotina</taxon>
        <taxon>Eurotiomycetes</taxon>
        <taxon>Eurotiomycetidae</taxon>
        <taxon>Eurotiales</taxon>
        <taxon>Aspergillaceae</taxon>
        <taxon>Aspergillus</taxon>
        <taxon>Aspergillus subgen. Circumdati</taxon>
    </lineage>
</organism>
<comment type="subcellular location">
    <subcellularLocation>
        <location evidence="1">Membrane</location>
        <topology evidence="1">Multi-pass membrane protein</topology>
    </subcellularLocation>
</comment>
<evidence type="ECO:0000256" key="1">
    <source>
        <dbReference type="ARBA" id="ARBA00004141"/>
    </source>
</evidence>
<comment type="similarity">
    <text evidence="2">Belongs to the major facilitator superfamily. TCR/Tet family.</text>
</comment>
<dbReference type="InterPro" id="IPR011701">
    <property type="entry name" value="MFS"/>
</dbReference>
<dbReference type="SUPFAM" id="SSF103473">
    <property type="entry name" value="MFS general substrate transporter"/>
    <property type="match status" value="1"/>
</dbReference>
<feature type="transmembrane region" description="Helical" evidence="7">
    <location>
        <begin position="79"/>
        <end position="97"/>
    </location>
</feature>
<dbReference type="InterPro" id="IPR036259">
    <property type="entry name" value="MFS_trans_sf"/>
</dbReference>
<dbReference type="OrthoDB" id="10021397at2759"/>
<gene>
    <name evidence="8" type="ORF">BO80DRAFT_443649</name>
</gene>
<dbReference type="Gene3D" id="1.20.1250.20">
    <property type="entry name" value="MFS general substrate transporter like domains"/>
    <property type="match status" value="1"/>
</dbReference>
<keyword evidence="6 7" id="KW-0472">Membrane</keyword>
<dbReference type="STRING" id="1448316.A0A395H3Z4"/>
<dbReference type="GO" id="GO:0022857">
    <property type="term" value="F:transmembrane transporter activity"/>
    <property type="evidence" value="ECO:0007669"/>
    <property type="project" value="InterPro"/>
</dbReference>
<reference evidence="8 9" key="1">
    <citation type="submission" date="2018-02" db="EMBL/GenBank/DDBJ databases">
        <title>The genomes of Aspergillus section Nigri reveals drivers in fungal speciation.</title>
        <authorList>
            <consortium name="DOE Joint Genome Institute"/>
            <person name="Vesth T.C."/>
            <person name="Nybo J."/>
            <person name="Theobald S."/>
            <person name="Brandl J."/>
            <person name="Frisvad J.C."/>
            <person name="Nielsen K.F."/>
            <person name="Lyhne E.K."/>
            <person name="Kogle M.E."/>
            <person name="Kuo A."/>
            <person name="Riley R."/>
            <person name="Clum A."/>
            <person name="Nolan M."/>
            <person name="Lipzen A."/>
            <person name="Salamov A."/>
            <person name="Henrissat B."/>
            <person name="Wiebenga A."/>
            <person name="De vries R.P."/>
            <person name="Grigoriev I.V."/>
            <person name="Mortensen U.H."/>
            <person name="Andersen M.R."/>
            <person name="Baker S.E."/>
        </authorList>
    </citation>
    <scope>NUCLEOTIDE SEQUENCE [LARGE SCALE GENOMIC DNA]</scope>
    <source>
        <strain evidence="8 9">CBS 121593</strain>
    </source>
</reference>
<dbReference type="Pfam" id="PF07690">
    <property type="entry name" value="MFS_1"/>
    <property type="match status" value="1"/>
</dbReference>
<dbReference type="GeneID" id="37226238"/>
<dbReference type="RefSeq" id="XP_025576667.1">
    <property type="nucleotide sequence ID" value="XM_025721373.1"/>
</dbReference>
<dbReference type="AlphaFoldDB" id="A0A395H3Z4"/>
<evidence type="ECO:0000313" key="9">
    <source>
        <dbReference type="Proteomes" id="UP000249402"/>
    </source>
</evidence>
<dbReference type="PANTHER" id="PTHR23501">
    <property type="entry name" value="MAJOR FACILITATOR SUPERFAMILY"/>
    <property type="match status" value="1"/>
</dbReference>